<reference evidence="3 4" key="1">
    <citation type="journal article" date="2023" name="Ecotoxicol. Environ. Saf.">
        <title>Mercury remediation potential of mercury-resistant strain Rheinheimera metallidurans sp. nov. isolated from a municipal waste dumping site.</title>
        <authorList>
            <person name="Yadav V."/>
            <person name="Manjhi A."/>
            <person name="Vadakedath N."/>
        </authorList>
    </citation>
    <scope>NUCLEOTIDE SEQUENCE [LARGE SCALE GENOMIC DNA]</scope>
    <source>
        <strain evidence="3 4">E-49</strain>
    </source>
</reference>
<feature type="region of interest" description="Disordered" evidence="1">
    <location>
        <begin position="80"/>
        <end position="107"/>
    </location>
</feature>
<evidence type="ECO:0000313" key="4">
    <source>
        <dbReference type="Proteomes" id="UP001375382"/>
    </source>
</evidence>
<proteinExistence type="predicted"/>
<name>A0ABU8C7U1_9GAMM</name>
<protein>
    <submittedName>
        <fullName evidence="3">Primase C-terminal domain-containing protein</fullName>
    </submittedName>
</protein>
<evidence type="ECO:0000259" key="2">
    <source>
        <dbReference type="Pfam" id="PF08708"/>
    </source>
</evidence>
<feature type="domain" description="Primase C-terminal 1" evidence="2">
    <location>
        <begin position="2"/>
        <end position="67"/>
    </location>
</feature>
<feature type="compositionally biased region" description="Basic and acidic residues" evidence="1">
    <location>
        <begin position="90"/>
        <end position="107"/>
    </location>
</feature>
<gene>
    <name evidence="3" type="ORF">MN202_12260</name>
</gene>
<keyword evidence="4" id="KW-1185">Reference proteome</keyword>
<accession>A0ABU8C7U1</accession>
<organism evidence="3 4">
    <name type="scientific">Rheinheimera muenzenbergensis</name>
    <dbReference type="NCBI Taxonomy" id="1193628"/>
    <lineage>
        <taxon>Bacteria</taxon>
        <taxon>Pseudomonadati</taxon>
        <taxon>Pseudomonadota</taxon>
        <taxon>Gammaproteobacteria</taxon>
        <taxon>Chromatiales</taxon>
        <taxon>Chromatiaceae</taxon>
        <taxon>Rheinheimera</taxon>
    </lineage>
</organism>
<sequence length="213" mass="24255">MLFEELRFYAYSIVNREREQGTFQSFNRLLDAYAHDHNNFKRRGSKMNLSVPEVSAIVKSVARWTWDRYRGTNRCHRGAMGLDPSLPLQEKQRLSAQRTHESRQRATESRIRAAAKSLIQMRQKLTQAAIAAATRLSRQIVAKYSAIVEEVITESISNVIPMATTKSKNVNYGAHQISASRRADELDGAEIENCLKMSLTLSHLIIKLVTSYV</sequence>
<dbReference type="Gene3D" id="1.10.340.50">
    <property type="match status" value="1"/>
</dbReference>
<dbReference type="EMBL" id="JALAAR010000010">
    <property type="protein sequence ID" value="MEH8018012.1"/>
    <property type="molecule type" value="Genomic_DNA"/>
</dbReference>
<evidence type="ECO:0000256" key="1">
    <source>
        <dbReference type="SAM" id="MobiDB-lite"/>
    </source>
</evidence>
<dbReference type="Proteomes" id="UP001375382">
    <property type="component" value="Unassembled WGS sequence"/>
</dbReference>
<comment type="caution">
    <text evidence="3">The sequence shown here is derived from an EMBL/GenBank/DDBJ whole genome shotgun (WGS) entry which is preliminary data.</text>
</comment>
<dbReference type="Pfam" id="PF08708">
    <property type="entry name" value="PriCT_1"/>
    <property type="match status" value="1"/>
</dbReference>
<dbReference type="InterPro" id="IPR014820">
    <property type="entry name" value="PriCT_1"/>
</dbReference>
<evidence type="ECO:0000313" key="3">
    <source>
        <dbReference type="EMBL" id="MEH8018012.1"/>
    </source>
</evidence>